<organism evidence="1 2">
    <name type="scientific">Paraburkholderia polaris</name>
    <dbReference type="NCBI Taxonomy" id="2728848"/>
    <lineage>
        <taxon>Bacteria</taxon>
        <taxon>Pseudomonadati</taxon>
        <taxon>Pseudomonadota</taxon>
        <taxon>Betaproteobacteria</taxon>
        <taxon>Burkholderiales</taxon>
        <taxon>Burkholderiaceae</taxon>
        <taxon>Paraburkholderia</taxon>
    </lineage>
</organism>
<sequence>MLEKVELWLSGNDRATALVLHAEVVTVITAAKLKQLGPAIRKLTRNDLVDLIDEADGVGCWDEASMDRLREEVSRLFSEGMIAEESILEIA</sequence>
<keyword evidence="2" id="KW-1185">Reference proteome</keyword>
<evidence type="ECO:0000313" key="1">
    <source>
        <dbReference type="EMBL" id="NMM01511.1"/>
    </source>
</evidence>
<dbReference type="EMBL" id="JABBGJ010000031">
    <property type="protein sequence ID" value="NMM01511.1"/>
    <property type="molecule type" value="Genomic_DNA"/>
</dbReference>
<dbReference type="Proteomes" id="UP000544134">
    <property type="component" value="Unassembled WGS sequence"/>
</dbReference>
<comment type="caution">
    <text evidence="1">The sequence shown here is derived from an EMBL/GenBank/DDBJ whole genome shotgun (WGS) entry which is preliminary data.</text>
</comment>
<evidence type="ECO:0000313" key="2">
    <source>
        <dbReference type="Proteomes" id="UP000544134"/>
    </source>
</evidence>
<dbReference type="RefSeq" id="WP_169488346.1">
    <property type="nucleotide sequence ID" value="NZ_JABBGJ010000031.1"/>
</dbReference>
<gene>
    <name evidence="1" type="ORF">HHL24_26680</name>
</gene>
<proteinExistence type="predicted"/>
<reference evidence="1 2" key="1">
    <citation type="submission" date="2020-04" db="EMBL/GenBank/DDBJ databases">
        <title>Paraburkholderia sp. RP-4-7 isolated from soil.</title>
        <authorList>
            <person name="Dahal R.H."/>
        </authorList>
    </citation>
    <scope>NUCLEOTIDE SEQUENCE [LARGE SCALE GENOMIC DNA]</scope>
    <source>
        <strain evidence="1 2">RP-4-7</strain>
    </source>
</reference>
<accession>A0A848IIJ0</accession>
<protein>
    <submittedName>
        <fullName evidence="1">Uncharacterized protein</fullName>
    </submittedName>
</protein>
<dbReference type="AlphaFoldDB" id="A0A848IIJ0"/>
<name>A0A848IIJ0_9BURK</name>